<dbReference type="GO" id="GO:0006096">
    <property type="term" value="P:glycolytic process"/>
    <property type="evidence" value="ECO:0007669"/>
    <property type="project" value="UniProtKB-UniPathway"/>
</dbReference>
<keyword evidence="14" id="KW-1185">Reference proteome</keyword>
<reference evidence="13 14" key="1">
    <citation type="submission" date="2016-01" db="EMBL/GenBank/DDBJ databases">
        <title>Genome sequence of Ca. Arsenophonus lipopteni, the exclusive symbiont of a blood sucking fly Lipoptena cervi (Diptera: Hippoboscidae).</title>
        <authorList>
            <person name="Novakova E."/>
            <person name="Hypsa V."/>
            <person name="Nguyen P."/>
            <person name="Husnik F."/>
            <person name="Darby A.C."/>
        </authorList>
    </citation>
    <scope>NUCLEOTIDE SEQUENCE [LARGE SCALE GENOMIC DNA]</scope>
    <source>
        <strain evidence="13 14">CB</strain>
    </source>
</reference>
<dbReference type="EC" id="4.1.2.13" evidence="4 12"/>
<dbReference type="PATRIC" id="fig|634113.3.peg.200"/>
<evidence type="ECO:0000256" key="3">
    <source>
        <dbReference type="ARBA" id="ARBA00005812"/>
    </source>
</evidence>
<evidence type="ECO:0000256" key="5">
    <source>
        <dbReference type="ARBA" id="ARBA00022723"/>
    </source>
</evidence>
<dbReference type="NCBIfam" id="TIGR01520">
    <property type="entry name" value="FruBisAldo_II_A"/>
    <property type="match status" value="1"/>
</dbReference>
<evidence type="ECO:0000256" key="9">
    <source>
        <dbReference type="PIRSR" id="PIRSR001359-1"/>
    </source>
</evidence>
<feature type="binding site" evidence="10">
    <location>
        <begin position="266"/>
        <end position="268"/>
    </location>
    <ligand>
        <name>dihydroxyacetone phosphate</name>
        <dbReference type="ChEBI" id="CHEBI:57642"/>
    </ligand>
</feature>
<dbReference type="UniPathway" id="UPA00109">
    <property type="reaction ID" value="UER00183"/>
</dbReference>
<dbReference type="OrthoDB" id="9803995at2"/>
<feature type="binding site" evidence="11">
    <location>
        <position position="174"/>
    </location>
    <ligand>
        <name>Zn(2+)</name>
        <dbReference type="ChEBI" id="CHEBI:29105"/>
        <label>2</label>
    </ligand>
</feature>
<evidence type="ECO:0000256" key="7">
    <source>
        <dbReference type="ARBA" id="ARBA00023152"/>
    </source>
</evidence>
<feature type="binding site" evidence="11">
    <location>
        <position position="144"/>
    </location>
    <ligand>
        <name>Zn(2+)</name>
        <dbReference type="ChEBI" id="CHEBI:29105"/>
        <label>2</label>
    </ligand>
</feature>
<comment type="similarity">
    <text evidence="3 12">Belongs to the class II fructose-bisphosphate aldolase family.</text>
</comment>
<organism evidence="13 14">
    <name type="scientific">Candidatus Arsenophonus lipoptenae</name>
    <dbReference type="NCBI Taxonomy" id="634113"/>
    <lineage>
        <taxon>Bacteria</taxon>
        <taxon>Pseudomonadati</taxon>
        <taxon>Pseudomonadota</taxon>
        <taxon>Gammaproteobacteria</taxon>
        <taxon>Enterobacterales</taxon>
        <taxon>Morganellaceae</taxon>
        <taxon>Arsenophonus</taxon>
    </lineage>
</organism>
<dbReference type="FunFam" id="3.20.20.70:FF:000013">
    <property type="entry name" value="Class II fructose-bisphosphate aldolase"/>
    <property type="match status" value="1"/>
</dbReference>
<dbReference type="InterPro" id="IPR013785">
    <property type="entry name" value="Aldolase_TIM"/>
</dbReference>
<dbReference type="GO" id="GO:0005829">
    <property type="term" value="C:cytosol"/>
    <property type="evidence" value="ECO:0007669"/>
    <property type="project" value="TreeGrafter"/>
</dbReference>
<dbReference type="SUPFAM" id="SSF51569">
    <property type="entry name" value="Aldolase"/>
    <property type="match status" value="1"/>
</dbReference>
<keyword evidence="6 11" id="KW-0862">Zinc</keyword>
<comment type="cofactor">
    <cofactor evidence="11 12">
        <name>Zn(2+)</name>
        <dbReference type="ChEBI" id="CHEBI:29105"/>
    </cofactor>
    <text evidence="11 12">Binds 2 Zn(2+) ions per subunit. One is catalytic and the other provides a structural contribution.</text>
</comment>
<dbReference type="Proteomes" id="UP000069926">
    <property type="component" value="Chromosome"/>
</dbReference>
<comment type="catalytic activity">
    <reaction evidence="1 12">
        <text>beta-D-fructose 1,6-bisphosphate = D-glyceraldehyde 3-phosphate + dihydroxyacetone phosphate</text>
        <dbReference type="Rhea" id="RHEA:14729"/>
        <dbReference type="ChEBI" id="CHEBI:32966"/>
        <dbReference type="ChEBI" id="CHEBI:57642"/>
        <dbReference type="ChEBI" id="CHEBI:59776"/>
        <dbReference type="EC" id="4.1.2.13"/>
    </reaction>
</comment>
<protein>
    <recommendedName>
        <fullName evidence="4 12">Fructose-bisphosphate aldolase</fullName>
        <shortName evidence="12">FBP aldolase</shortName>
        <ecNumber evidence="4 12">4.1.2.13</ecNumber>
    </recommendedName>
</protein>
<keyword evidence="7 12" id="KW-0324">Glycolysis</keyword>
<feature type="binding site" evidence="10">
    <location>
        <position position="227"/>
    </location>
    <ligand>
        <name>dihydroxyacetone phosphate</name>
        <dbReference type="ChEBI" id="CHEBI:57642"/>
    </ligand>
</feature>
<dbReference type="InterPro" id="IPR006411">
    <property type="entry name" value="Fruct_bisP_bact"/>
</dbReference>
<dbReference type="PIRSF" id="PIRSF001359">
    <property type="entry name" value="F_bP_aldolase_II"/>
    <property type="match status" value="1"/>
</dbReference>
<dbReference type="AlphaFoldDB" id="A0A0X9W6A7"/>
<feature type="binding site" evidence="11">
    <location>
        <position position="110"/>
    </location>
    <ligand>
        <name>Zn(2+)</name>
        <dbReference type="ChEBI" id="CHEBI:29105"/>
        <label>1</label>
        <note>catalytic</note>
    </ligand>
</feature>
<dbReference type="GO" id="GO:0006094">
    <property type="term" value="P:gluconeogenesis"/>
    <property type="evidence" value="ECO:0007669"/>
    <property type="project" value="TreeGrafter"/>
</dbReference>
<dbReference type="Pfam" id="PF01116">
    <property type="entry name" value="F_bP_aldolase"/>
    <property type="match status" value="1"/>
</dbReference>
<feature type="active site" description="Proton donor" evidence="9">
    <location>
        <position position="109"/>
    </location>
</feature>
<proteinExistence type="inferred from homology"/>
<dbReference type="InterPro" id="IPR000771">
    <property type="entry name" value="FBA_II"/>
</dbReference>
<keyword evidence="8 12" id="KW-0456">Lyase</keyword>
<evidence type="ECO:0000256" key="12">
    <source>
        <dbReference type="RuleBase" id="RU366023"/>
    </source>
</evidence>
<comment type="pathway">
    <text evidence="2 12">Carbohydrate degradation; glycolysis; D-glyceraldehyde 3-phosphate and glycerone phosphate from D-glucose: step 4/4.</text>
</comment>
<evidence type="ECO:0000256" key="6">
    <source>
        <dbReference type="ARBA" id="ARBA00022833"/>
    </source>
</evidence>
<evidence type="ECO:0000313" key="14">
    <source>
        <dbReference type="Proteomes" id="UP000069926"/>
    </source>
</evidence>
<dbReference type="GO" id="GO:0004332">
    <property type="term" value="F:fructose-bisphosphate aldolase activity"/>
    <property type="evidence" value="ECO:0007669"/>
    <property type="project" value="UniProtKB-EC"/>
</dbReference>
<gene>
    <name evidence="13" type="primary">fbaA</name>
    <name evidence="13" type="ORF">AUT07_00207</name>
</gene>
<name>A0A0X9W6A7_9GAMM</name>
<dbReference type="KEGG" id="asy:AUT07_00207"/>
<dbReference type="CDD" id="cd00946">
    <property type="entry name" value="FBP_aldolase_IIA"/>
    <property type="match status" value="1"/>
</dbReference>
<dbReference type="EMBL" id="CP013920">
    <property type="protein sequence ID" value="AMA64792.1"/>
    <property type="molecule type" value="Genomic_DNA"/>
</dbReference>
<dbReference type="Gene3D" id="3.20.20.70">
    <property type="entry name" value="Aldolase class I"/>
    <property type="match status" value="1"/>
</dbReference>
<dbReference type="PROSITE" id="PS00806">
    <property type="entry name" value="ALDOLASE_CLASS_II_2"/>
    <property type="match status" value="1"/>
</dbReference>
<dbReference type="PANTHER" id="PTHR30559:SF0">
    <property type="entry name" value="FRUCTOSE-BISPHOSPHATE ALDOLASE"/>
    <property type="match status" value="1"/>
</dbReference>
<evidence type="ECO:0000256" key="10">
    <source>
        <dbReference type="PIRSR" id="PIRSR001359-2"/>
    </source>
</evidence>
<feature type="binding site" evidence="11">
    <location>
        <position position="226"/>
    </location>
    <ligand>
        <name>Zn(2+)</name>
        <dbReference type="ChEBI" id="CHEBI:29105"/>
        <label>1</label>
        <note>catalytic</note>
    </ligand>
</feature>
<feature type="binding site" evidence="10">
    <location>
        <begin position="287"/>
        <end position="290"/>
    </location>
    <ligand>
        <name>dihydroxyacetone phosphate</name>
        <dbReference type="ChEBI" id="CHEBI:57642"/>
    </ligand>
</feature>
<dbReference type="PROSITE" id="PS00602">
    <property type="entry name" value="ALDOLASE_CLASS_II_1"/>
    <property type="match status" value="1"/>
</dbReference>
<comment type="function">
    <text evidence="12">Catalyzes the aldol condensation of dihydroxyacetone phosphate (DHAP or glycerone-phosphate) with glyceraldehyde 3-phosphate (G3P) to form fructose 1,6-bisphosphate (FBP) in gluconeogenesis and the reverse reaction in glycolysis.</text>
</comment>
<dbReference type="NCBIfam" id="NF006628">
    <property type="entry name" value="PRK09197.1"/>
    <property type="match status" value="1"/>
</dbReference>
<evidence type="ECO:0000256" key="4">
    <source>
        <dbReference type="ARBA" id="ARBA00013068"/>
    </source>
</evidence>
<accession>A0A0X9W6A7</accession>
<evidence type="ECO:0000256" key="11">
    <source>
        <dbReference type="PIRSR" id="PIRSR001359-3"/>
    </source>
</evidence>
<dbReference type="STRING" id="634113.AUT07_00207"/>
<evidence type="ECO:0000313" key="13">
    <source>
        <dbReference type="EMBL" id="AMA64792.1"/>
    </source>
</evidence>
<evidence type="ECO:0000256" key="2">
    <source>
        <dbReference type="ARBA" id="ARBA00004714"/>
    </source>
</evidence>
<dbReference type="PANTHER" id="PTHR30559">
    <property type="entry name" value="FRUCTOSE-BISPHOSPHATE ALDOLASE CLASS 2"/>
    <property type="match status" value="1"/>
</dbReference>
<dbReference type="RefSeq" id="WP_066283026.1">
    <property type="nucleotide sequence ID" value="NZ_CP013920.1"/>
</dbReference>
<dbReference type="GO" id="GO:0008270">
    <property type="term" value="F:zinc ion binding"/>
    <property type="evidence" value="ECO:0007669"/>
    <property type="project" value="UniProtKB-UniRule"/>
</dbReference>
<feature type="binding site" evidence="11">
    <location>
        <position position="265"/>
    </location>
    <ligand>
        <name>Zn(2+)</name>
        <dbReference type="ChEBI" id="CHEBI:29105"/>
        <label>1</label>
        <note>catalytic</note>
    </ligand>
</feature>
<sequence length="359" mass="40214">MYKIFKFIKPDIIIGDDVQKVFAVAKEHKFALPAVNCIGTDSINVVLETAAKVSYPVIIQFSYGGALFIAGKGLKIEDHKAAILGATSGAHHVHKMAKHYGVAVILHTDHCNLKLLPWIDGLLDVGEKFYKITGKPLFSSHMLDLSEESLVDNIDICSQYLQRMKKIGMTLEIELGCTGGEEDGIDNTSLDNASLYTQPEDVAYAYEKLIKISHRFTIAASFGNVHGVYKPGNIKLIPKILKNSQQYVTKKFNLPTKNNINFVFHGGSGSNIEDIHEAINYGVVKMNIDTDIQWATWIGILNYYKNNKDYLQSQLGNPDGADKPNKKYYDPRIWLRMGQTSMVNRLEIVFKQLNCINVL</sequence>
<dbReference type="NCBIfam" id="TIGR00167">
    <property type="entry name" value="cbbA"/>
    <property type="match status" value="1"/>
</dbReference>
<evidence type="ECO:0000256" key="8">
    <source>
        <dbReference type="ARBA" id="ARBA00023239"/>
    </source>
</evidence>
<evidence type="ECO:0000256" key="1">
    <source>
        <dbReference type="ARBA" id="ARBA00000441"/>
    </source>
</evidence>
<keyword evidence="5 11" id="KW-0479">Metal-binding</keyword>